<keyword evidence="2" id="KW-1185">Reference proteome</keyword>
<dbReference type="EMBL" id="SPVF01000252">
    <property type="protein sequence ID" value="TFW13371.1"/>
    <property type="molecule type" value="Genomic_DNA"/>
</dbReference>
<evidence type="ECO:0000313" key="2">
    <source>
        <dbReference type="Proteomes" id="UP000298438"/>
    </source>
</evidence>
<name>A0A4Y9RYQ8_9BURK</name>
<dbReference type="Proteomes" id="UP000298438">
    <property type="component" value="Unassembled WGS sequence"/>
</dbReference>
<proteinExistence type="predicted"/>
<sequence>MDMLFYPSRRRPTWLRPLYVHHSRAVPKIDSTNIDDTPLNVDWTEEEVIYLHWRLLREIANLARPTASLECKIETLSWIFTDAEHDSRPFSFASCLRVVSLSPLSPIAYLGPIDVERVRDSIRHQVSRWLCDELDAYPDWMRAAVIETPSWVANKLDTDPRCLSRLVNQAEVQPDLFTESGR</sequence>
<dbReference type="AlphaFoldDB" id="A0A4Y9RYQ8"/>
<gene>
    <name evidence="1" type="ORF">E4L96_19940</name>
</gene>
<protein>
    <submittedName>
        <fullName evidence="1">Uncharacterized protein</fullName>
    </submittedName>
</protein>
<reference evidence="1 2" key="1">
    <citation type="submission" date="2019-03" db="EMBL/GenBank/DDBJ databases">
        <title>Draft Genome Sequence of Massilia arenosa sp. nov., a Novel Massilia Species Isolated from a Sandy-loam Maize Soil.</title>
        <authorList>
            <person name="Raths R."/>
            <person name="Peta V."/>
            <person name="Bucking H."/>
        </authorList>
    </citation>
    <scope>NUCLEOTIDE SEQUENCE [LARGE SCALE GENOMIC DNA]</scope>
    <source>
        <strain evidence="1 2">MC02</strain>
    </source>
</reference>
<organism evidence="1 2">
    <name type="scientific">Zemynaea arenosa</name>
    <dbReference type="NCBI Taxonomy" id="2561931"/>
    <lineage>
        <taxon>Bacteria</taxon>
        <taxon>Pseudomonadati</taxon>
        <taxon>Pseudomonadota</taxon>
        <taxon>Betaproteobacteria</taxon>
        <taxon>Burkholderiales</taxon>
        <taxon>Oxalobacteraceae</taxon>
        <taxon>Telluria group</taxon>
        <taxon>Zemynaea</taxon>
    </lineage>
</organism>
<accession>A0A4Y9RYQ8</accession>
<dbReference type="OrthoDB" id="8773760at2"/>
<evidence type="ECO:0000313" key="1">
    <source>
        <dbReference type="EMBL" id="TFW13371.1"/>
    </source>
</evidence>
<dbReference type="RefSeq" id="WP_135208964.1">
    <property type="nucleotide sequence ID" value="NZ_SPVF01000252.1"/>
</dbReference>
<comment type="caution">
    <text evidence="1">The sequence shown here is derived from an EMBL/GenBank/DDBJ whole genome shotgun (WGS) entry which is preliminary data.</text>
</comment>